<evidence type="ECO:0000313" key="8">
    <source>
        <dbReference type="Proteomes" id="UP001152888"/>
    </source>
</evidence>
<evidence type="ECO:0000256" key="5">
    <source>
        <dbReference type="ARBA" id="ARBA00035381"/>
    </source>
</evidence>
<comment type="caution">
    <text evidence="7">The sequence shown here is derived from an EMBL/GenBank/DDBJ whole genome shotgun (WGS) entry which is preliminary data.</text>
</comment>
<dbReference type="SUPFAM" id="SSF55658">
    <property type="entry name" value="L9 N-domain-like"/>
    <property type="match status" value="1"/>
</dbReference>
<evidence type="ECO:0000256" key="1">
    <source>
        <dbReference type="ARBA" id="ARBA00010605"/>
    </source>
</evidence>
<dbReference type="EMBL" id="CAKOFQ010006745">
    <property type="protein sequence ID" value="CAH1967669.1"/>
    <property type="molecule type" value="Genomic_DNA"/>
</dbReference>
<evidence type="ECO:0000256" key="3">
    <source>
        <dbReference type="ARBA" id="ARBA00023274"/>
    </source>
</evidence>
<evidence type="ECO:0000259" key="6">
    <source>
        <dbReference type="Pfam" id="PF01281"/>
    </source>
</evidence>
<keyword evidence="3" id="KW-0687">Ribonucleoprotein</keyword>
<dbReference type="Proteomes" id="UP001152888">
    <property type="component" value="Unassembled WGS sequence"/>
</dbReference>
<protein>
    <recommendedName>
        <fullName evidence="4">Large ribosomal subunit protein bL9m</fullName>
    </recommendedName>
    <alternativeName>
        <fullName evidence="5">39S ribosomal protein L9, mitochondrial</fullName>
    </alternativeName>
</protein>
<keyword evidence="2" id="KW-0689">Ribosomal protein</keyword>
<evidence type="ECO:0000313" key="7">
    <source>
        <dbReference type="EMBL" id="CAH1967669.1"/>
    </source>
</evidence>
<proteinExistence type="inferred from homology"/>
<dbReference type="GO" id="GO:0005840">
    <property type="term" value="C:ribosome"/>
    <property type="evidence" value="ECO:0007669"/>
    <property type="project" value="UniProtKB-KW"/>
</dbReference>
<evidence type="ECO:0000256" key="4">
    <source>
        <dbReference type="ARBA" id="ARBA00035194"/>
    </source>
</evidence>
<accession>A0A9P0KBX5</accession>
<evidence type="ECO:0000256" key="2">
    <source>
        <dbReference type="ARBA" id="ARBA00022980"/>
    </source>
</evidence>
<dbReference type="InterPro" id="IPR036935">
    <property type="entry name" value="Ribosomal_bL9_N_sf"/>
</dbReference>
<dbReference type="OrthoDB" id="5555409at2759"/>
<dbReference type="PANTHER" id="PTHR21368">
    <property type="entry name" value="50S RIBOSOMAL PROTEIN L9"/>
    <property type="match status" value="1"/>
</dbReference>
<comment type="similarity">
    <text evidence="1">Belongs to the bacterial ribosomal protein bL9 family.</text>
</comment>
<dbReference type="Pfam" id="PF01281">
    <property type="entry name" value="Ribosomal_L9_N"/>
    <property type="match status" value="1"/>
</dbReference>
<dbReference type="GO" id="GO:1990904">
    <property type="term" value="C:ribonucleoprotein complex"/>
    <property type="evidence" value="ECO:0007669"/>
    <property type="project" value="UniProtKB-KW"/>
</dbReference>
<reference evidence="7" key="1">
    <citation type="submission" date="2022-03" db="EMBL/GenBank/DDBJ databases">
        <authorList>
            <person name="Sayadi A."/>
        </authorList>
    </citation>
    <scope>NUCLEOTIDE SEQUENCE</scope>
</reference>
<dbReference type="GO" id="GO:0003735">
    <property type="term" value="F:structural constituent of ribosome"/>
    <property type="evidence" value="ECO:0007669"/>
    <property type="project" value="InterPro"/>
</dbReference>
<dbReference type="AlphaFoldDB" id="A0A9P0KBX5"/>
<keyword evidence="8" id="KW-1185">Reference proteome</keyword>
<dbReference type="GO" id="GO:0006412">
    <property type="term" value="P:translation"/>
    <property type="evidence" value="ECO:0007669"/>
    <property type="project" value="InterPro"/>
</dbReference>
<feature type="domain" description="Ribosomal protein L9" evidence="6">
    <location>
        <begin position="71"/>
        <end position="116"/>
    </location>
</feature>
<gene>
    <name evidence="7" type="ORF">ACAOBT_LOCUS7491</name>
</gene>
<organism evidence="7 8">
    <name type="scientific">Acanthoscelides obtectus</name>
    <name type="common">Bean weevil</name>
    <name type="synonym">Bruchus obtectus</name>
    <dbReference type="NCBI Taxonomy" id="200917"/>
    <lineage>
        <taxon>Eukaryota</taxon>
        <taxon>Metazoa</taxon>
        <taxon>Ecdysozoa</taxon>
        <taxon>Arthropoda</taxon>
        <taxon>Hexapoda</taxon>
        <taxon>Insecta</taxon>
        <taxon>Pterygota</taxon>
        <taxon>Neoptera</taxon>
        <taxon>Endopterygota</taxon>
        <taxon>Coleoptera</taxon>
        <taxon>Polyphaga</taxon>
        <taxon>Cucujiformia</taxon>
        <taxon>Chrysomeloidea</taxon>
        <taxon>Chrysomelidae</taxon>
        <taxon>Bruchinae</taxon>
        <taxon>Bruchini</taxon>
        <taxon>Acanthoscelides</taxon>
    </lineage>
</organism>
<name>A0A9P0KBX5_ACAOB</name>
<sequence length="265" mass="30687">MWKSLFTAVSKAPVLQTTDILNQQLRTTFILRRKTPPLLHKQGRKPKTLRSRHYIYELVKDTDVEKQADIDVILTSYVEGLGNAGDKVSVRPTFAYNKLLLPGLAVYASPENVEKYSNLTNDSEKIRYSSKNAFYTVQTLSQMLLSVVMNKENPWTLKPWHIRVCFRKCGYIVPEDAITLPEKQISGPNMELEDKEFFVTVTINNQEKVNVRCRIHHWSTNITERIPHVHNFWEILSEPVIPEQAPILESMPKKRNVIKKRQASI</sequence>
<dbReference type="Gene3D" id="3.40.5.10">
    <property type="entry name" value="Ribosomal protein L9, N-terminal domain"/>
    <property type="match status" value="1"/>
</dbReference>
<dbReference type="InterPro" id="IPR009027">
    <property type="entry name" value="Ribosomal_bL9/RNase_H1_N"/>
</dbReference>
<dbReference type="InterPro" id="IPR000244">
    <property type="entry name" value="Ribosomal_bL9"/>
</dbReference>
<dbReference type="InterPro" id="IPR020070">
    <property type="entry name" value="Ribosomal_bL9_N"/>
</dbReference>